<dbReference type="PANTHER" id="PTHR30055:SF234">
    <property type="entry name" value="HTH-TYPE TRANSCRIPTIONAL REGULATOR BETI"/>
    <property type="match status" value="1"/>
</dbReference>
<reference evidence="6 7" key="1">
    <citation type="submission" date="2018-06" db="EMBL/GenBank/DDBJ databases">
        <authorList>
            <consortium name="Pathogen Informatics"/>
            <person name="Doyle S."/>
        </authorList>
    </citation>
    <scope>NUCLEOTIDE SEQUENCE [LARGE SCALE GENOMIC DNA]</scope>
    <source>
        <strain evidence="6 7">NCTC7807</strain>
    </source>
</reference>
<dbReference type="PRINTS" id="PR00455">
    <property type="entry name" value="HTHTETR"/>
</dbReference>
<evidence type="ECO:0000256" key="1">
    <source>
        <dbReference type="ARBA" id="ARBA00023015"/>
    </source>
</evidence>
<dbReference type="Proteomes" id="UP000254150">
    <property type="component" value="Unassembled WGS sequence"/>
</dbReference>
<accession>A0A380PD81</accession>
<evidence type="ECO:0000256" key="3">
    <source>
        <dbReference type="ARBA" id="ARBA00023163"/>
    </source>
</evidence>
<dbReference type="PANTHER" id="PTHR30055">
    <property type="entry name" value="HTH-TYPE TRANSCRIPTIONAL REGULATOR RUTR"/>
    <property type="match status" value="1"/>
</dbReference>
<sequence length="205" mass="21833">MSGVTQVDASTRQRLLTAAKQLFLEKGADQVSLRAVNAEAGLNPGAVHYHFGSREGLVSALLEQELGPVWNARWADEHGRTTGEPEIRRLVAGLVEPFADLVTTRDGRVMCHLLARTALPSGQLPNAPTAFTPAPFEVRVGRALPELAPQEVSERCALAFTLVMETYGRPMAKGPAENVSFPATATVITFILAGLTAPPGRPDGA</sequence>
<keyword evidence="1" id="KW-0805">Transcription regulation</keyword>
<evidence type="ECO:0000256" key="2">
    <source>
        <dbReference type="ARBA" id="ARBA00023125"/>
    </source>
</evidence>
<evidence type="ECO:0000259" key="5">
    <source>
        <dbReference type="PROSITE" id="PS50977"/>
    </source>
</evidence>
<dbReference type="InterPro" id="IPR001647">
    <property type="entry name" value="HTH_TetR"/>
</dbReference>
<dbReference type="InterPro" id="IPR050109">
    <property type="entry name" value="HTH-type_TetR-like_transc_reg"/>
</dbReference>
<dbReference type="SUPFAM" id="SSF46689">
    <property type="entry name" value="Homeodomain-like"/>
    <property type="match status" value="1"/>
</dbReference>
<gene>
    <name evidence="6" type="primary">tetC</name>
    <name evidence="6" type="ORF">NCTC7807_05658</name>
</gene>
<dbReference type="EMBL" id="UHID01000009">
    <property type="protein sequence ID" value="SUP62492.1"/>
    <property type="molecule type" value="Genomic_DNA"/>
</dbReference>
<protein>
    <submittedName>
        <fullName evidence="6">TetR family transcriptional regulator</fullName>
    </submittedName>
</protein>
<dbReference type="Gene3D" id="1.10.357.10">
    <property type="entry name" value="Tetracycline Repressor, domain 2"/>
    <property type="match status" value="1"/>
</dbReference>
<name>A0A380PD81_STRGR</name>
<feature type="domain" description="HTH tetR-type" evidence="5">
    <location>
        <begin position="9"/>
        <end position="69"/>
    </location>
</feature>
<dbReference type="InterPro" id="IPR009057">
    <property type="entry name" value="Homeodomain-like_sf"/>
</dbReference>
<dbReference type="AlphaFoldDB" id="A0A380PD81"/>
<organism evidence="6 7">
    <name type="scientific">Streptomyces griseus</name>
    <dbReference type="NCBI Taxonomy" id="1911"/>
    <lineage>
        <taxon>Bacteria</taxon>
        <taxon>Bacillati</taxon>
        <taxon>Actinomycetota</taxon>
        <taxon>Actinomycetes</taxon>
        <taxon>Kitasatosporales</taxon>
        <taxon>Streptomycetaceae</taxon>
        <taxon>Streptomyces</taxon>
    </lineage>
</organism>
<dbReference type="GO" id="GO:0000976">
    <property type="term" value="F:transcription cis-regulatory region binding"/>
    <property type="evidence" value="ECO:0007669"/>
    <property type="project" value="TreeGrafter"/>
</dbReference>
<evidence type="ECO:0000256" key="4">
    <source>
        <dbReference type="PROSITE-ProRule" id="PRU00335"/>
    </source>
</evidence>
<dbReference type="PROSITE" id="PS50977">
    <property type="entry name" value="HTH_TETR_2"/>
    <property type="match status" value="1"/>
</dbReference>
<evidence type="ECO:0000313" key="6">
    <source>
        <dbReference type="EMBL" id="SUP62492.1"/>
    </source>
</evidence>
<dbReference type="GO" id="GO:0003700">
    <property type="term" value="F:DNA-binding transcription factor activity"/>
    <property type="evidence" value="ECO:0007669"/>
    <property type="project" value="TreeGrafter"/>
</dbReference>
<feature type="DNA-binding region" description="H-T-H motif" evidence="4">
    <location>
        <begin position="32"/>
        <end position="51"/>
    </location>
</feature>
<keyword evidence="3" id="KW-0804">Transcription</keyword>
<keyword evidence="2 4" id="KW-0238">DNA-binding</keyword>
<dbReference type="Pfam" id="PF00440">
    <property type="entry name" value="TetR_N"/>
    <property type="match status" value="1"/>
</dbReference>
<proteinExistence type="predicted"/>
<evidence type="ECO:0000313" key="7">
    <source>
        <dbReference type="Proteomes" id="UP000254150"/>
    </source>
</evidence>